<evidence type="ECO:0000256" key="1">
    <source>
        <dbReference type="ARBA" id="ARBA00022842"/>
    </source>
</evidence>
<dbReference type="SUPFAM" id="SSF88723">
    <property type="entry name" value="PIN domain-like"/>
    <property type="match status" value="1"/>
</dbReference>
<dbReference type="InterPro" id="IPR029060">
    <property type="entry name" value="PIN-like_dom_sf"/>
</dbReference>
<dbReference type="CDD" id="cd09873">
    <property type="entry name" value="PIN_Pae0151-like"/>
    <property type="match status" value="1"/>
</dbReference>
<organism evidence="3 4">
    <name type="scientific">Candidatus Woesebacteria bacterium RIFCSPHIGHO2_01_FULL_38_9</name>
    <dbReference type="NCBI Taxonomy" id="1802492"/>
    <lineage>
        <taxon>Bacteria</taxon>
        <taxon>Candidatus Woeseibacteriota</taxon>
    </lineage>
</organism>
<dbReference type="Proteomes" id="UP000178419">
    <property type="component" value="Unassembled WGS sequence"/>
</dbReference>
<evidence type="ECO:0000313" key="4">
    <source>
        <dbReference type="Proteomes" id="UP000178419"/>
    </source>
</evidence>
<dbReference type="EMBL" id="MGGE01000011">
    <property type="protein sequence ID" value="OGM21630.1"/>
    <property type="molecule type" value="Genomic_DNA"/>
</dbReference>
<reference evidence="3 4" key="1">
    <citation type="journal article" date="2016" name="Nat. Commun.">
        <title>Thousands of microbial genomes shed light on interconnected biogeochemical processes in an aquifer system.</title>
        <authorList>
            <person name="Anantharaman K."/>
            <person name="Brown C.T."/>
            <person name="Hug L.A."/>
            <person name="Sharon I."/>
            <person name="Castelle C.J."/>
            <person name="Probst A.J."/>
            <person name="Thomas B.C."/>
            <person name="Singh A."/>
            <person name="Wilkins M.J."/>
            <person name="Karaoz U."/>
            <person name="Brodie E.L."/>
            <person name="Williams K.H."/>
            <person name="Hubbard S.S."/>
            <person name="Banfield J.F."/>
        </authorList>
    </citation>
    <scope>NUCLEOTIDE SEQUENCE [LARGE SCALE GENOMIC DNA]</scope>
</reference>
<gene>
    <name evidence="3" type="ORF">A2714_00715</name>
</gene>
<dbReference type="Pfam" id="PF01850">
    <property type="entry name" value="PIN"/>
    <property type="match status" value="1"/>
</dbReference>
<dbReference type="PANTHER" id="PTHR35901:SF1">
    <property type="entry name" value="EXONUCLEASE VAPC9"/>
    <property type="match status" value="1"/>
</dbReference>
<sequence>MQSFTVDASIALKWVSLEKELYLDKARLLFTKAVKKEIILIAPTLLKAEFANVLLKKKKLSVASCQKALQIINKANIIYTELTDLLIKMAIKLAAKYELSVYDGIYIATAEFTSSRLVSDDEKGHGKIKDVILLKDLEFTSE</sequence>
<accession>A0A1F7Y373</accession>
<evidence type="ECO:0000259" key="2">
    <source>
        <dbReference type="Pfam" id="PF01850"/>
    </source>
</evidence>
<protein>
    <recommendedName>
        <fullName evidence="2">PIN domain-containing protein</fullName>
    </recommendedName>
</protein>
<proteinExistence type="predicted"/>
<comment type="caution">
    <text evidence="3">The sequence shown here is derived from an EMBL/GenBank/DDBJ whole genome shotgun (WGS) entry which is preliminary data.</text>
</comment>
<dbReference type="InterPro" id="IPR051619">
    <property type="entry name" value="TypeII_TA_RNase_PINc/VapC"/>
</dbReference>
<dbReference type="PANTHER" id="PTHR35901">
    <property type="entry name" value="RIBONUCLEASE VAPC3"/>
    <property type="match status" value="1"/>
</dbReference>
<dbReference type="InterPro" id="IPR002716">
    <property type="entry name" value="PIN_dom"/>
</dbReference>
<keyword evidence="1" id="KW-0460">Magnesium</keyword>
<dbReference type="Gene3D" id="3.40.50.1010">
    <property type="entry name" value="5'-nuclease"/>
    <property type="match status" value="1"/>
</dbReference>
<feature type="domain" description="PIN" evidence="2">
    <location>
        <begin position="6"/>
        <end position="123"/>
    </location>
</feature>
<name>A0A1F7Y373_9BACT</name>
<evidence type="ECO:0000313" key="3">
    <source>
        <dbReference type="EMBL" id="OGM21630.1"/>
    </source>
</evidence>
<dbReference type="InterPro" id="IPR044153">
    <property type="entry name" value="PIN_Pae0151-like"/>
</dbReference>
<dbReference type="AlphaFoldDB" id="A0A1F7Y373"/>